<feature type="domain" description="Polyphosphate kinase-2-related" evidence="2">
    <location>
        <begin position="30"/>
        <end position="246"/>
    </location>
</feature>
<dbReference type="InterPro" id="IPR022300">
    <property type="entry name" value="PPK2-rel_1"/>
</dbReference>
<dbReference type="SUPFAM" id="SSF52540">
    <property type="entry name" value="P-loop containing nucleoside triphosphate hydrolases"/>
    <property type="match status" value="1"/>
</dbReference>
<dbReference type="Gene3D" id="3.40.50.300">
    <property type="entry name" value="P-loop containing nucleotide triphosphate hydrolases"/>
    <property type="match status" value="1"/>
</dbReference>
<name>A0ABS2M5W5_9ACTN</name>
<organism evidence="3 4">
    <name type="scientific">Nocardioides salarius</name>
    <dbReference type="NCBI Taxonomy" id="374513"/>
    <lineage>
        <taxon>Bacteria</taxon>
        <taxon>Bacillati</taxon>
        <taxon>Actinomycetota</taxon>
        <taxon>Actinomycetes</taxon>
        <taxon>Propionibacteriales</taxon>
        <taxon>Nocardioidaceae</taxon>
        <taxon>Nocardioides</taxon>
    </lineage>
</organism>
<keyword evidence="4" id="KW-1185">Reference proteome</keyword>
<reference evidence="3 4" key="1">
    <citation type="submission" date="2021-01" db="EMBL/GenBank/DDBJ databases">
        <title>Sequencing the genomes of 1000 actinobacteria strains.</title>
        <authorList>
            <person name="Klenk H.-P."/>
        </authorList>
    </citation>
    <scope>NUCLEOTIDE SEQUENCE [LARGE SCALE GENOMIC DNA]</scope>
    <source>
        <strain evidence="3 4">DSM 18239</strain>
    </source>
</reference>
<dbReference type="NCBIfam" id="TIGR03709">
    <property type="entry name" value="PPK2_rel_1"/>
    <property type="match status" value="1"/>
</dbReference>
<evidence type="ECO:0000256" key="1">
    <source>
        <dbReference type="SAM" id="MobiDB-lite"/>
    </source>
</evidence>
<comment type="caution">
    <text evidence="3">The sequence shown here is derived from an EMBL/GenBank/DDBJ whole genome shotgun (WGS) entry which is preliminary data.</text>
</comment>
<dbReference type="PANTHER" id="PTHR34383">
    <property type="entry name" value="POLYPHOSPHATE:AMP PHOSPHOTRANSFERASE-RELATED"/>
    <property type="match status" value="1"/>
</dbReference>
<dbReference type="PANTHER" id="PTHR34383:SF3">
    <property type="entry name" value="POLYPHOSPHATE:AMP PHOSPHOTRANSFERASE"/>
    <property type="match status" value="1"/>
</dbReference>
<accession>A0ABS2M5W5</accession>
<dbReference type="InterPro" id="IPR027417">
    <property type="entry name" value="P-loop_NTPase"/>
</dbReference>
<dbReference type="EMBL" id="JAFBBZ010000001">
    <property type="protein sequence ID" value="MBM7506568.1"/>
    <property type="molecule type" value="Genomic_DNA"/>
</dbReference>
<evidence type="ECO:0000259" key="2">
    <source>
        <dbReference type="Pfam" id="PF03976"/>
    </source>
</evidence>
<proteinExistence type="predicted"/>
<gene>
    <name evidence="3" type="ORF">JOE61_000382</name>
</gene>
<evidence type="ECO:0000313" key="4">
    <source>
        <dbReference type="Proteomes" id="UP000732378"/>
    </source>
</evidence>
<protein>
    <submittedName>
        <fullName evidence="3">PPK2 family polyphosphate:nucleotide phosphotransferase</fullName>
    </submittedName>
</protein>
<dbReference type="Pfam" id="PF03976">
    <property type="entry name" value="PPK2"/>
    <property type="match status" value="1"/>
</dbReference>
<evidence type="ECO:0000313" key="3">
    <source>
        <dbReference type="EMBL" id="MBM7506568.1"/>
    </source>
</evidence>
<sequence length="280" mass="31625">MIAEHLRLPPGPVDLSALPTDATPGFDGGKSEGQEALETLGEELSDLQERLYAEGRSGGARSVLLVLQGMDTSGKGGVVRHTVSLVDPQGVQVTAFASPTEEELAHDFLWRVRRALPTPGRIGVFDRSHYEDVLVAKVRALAEPEEVERRYEAINELEAELLAAGTPVLKCFLHISPDEQRERLLKRLDRPDKHWKFDPVDIDDRQRWPEYRAAYETALERTNTEVAPWYVVPADKKWYRNLAVGLLLRDTLVHLAPTWPTTDVDVEAQRRRLLDEEPVR</sequence>
<dbReference type="InterPro" id="IPR022488">
    <property type="entry name" value="PPK2-related"/>
</dbReference>
<feature type="region of interest" description="Disordered" evidence="1">
    <location>
        <begin position="1"/>
        <end position="33"/>
    </location>
</feature>
<dbReference type="Proteomes" id="UP000732378">
    <property type="component" value="Unassembled WGS sequence"/>
</dbReference>